<dbReference type="Proteomes" id="UP000214588">
    <property type="component" value="Unassembled WGS sequence"/>
</dbReference>
<organism evidence="1 2">
    <name type="scientific">Natranaerobius trueperi</name>
    <dbReference type="NCBI Taxonomy" id="759412"/>
    <lineage>
        <taxon>Bacteria</taxon>
        <taxon>Bacillati</taxon>
        <taxon>Bacillota</taxon>
        <taxon>Clostridia</taxon>
        <taxon>Natranaerobiales</taxon>
        <taxon>Natranaerobiaceae</taxon>
        <taxon>Natranaerobius</taxon>
    </lineage>
</organism>
<proteinExistence type="predicted"/>
<evidence type="ECO:0000313" key="1">
    <source>
        <dbReference type="EMBL" id="OWZ82750.1"/>
    </source>
</evidence>
<protein>
    <submittedName>
        <fullName evidence="1">Uncharacterized protein</fullName>
    </submittedName>
</protein>
<comment type="caution">
    <text evidence="1">The sequence shown here is derived from an EMBL/GenBank/DDBJ whole genome shotgun (WGS) entry which is preliminary data.</text>
</comment>
<accession>A0A226BX85</accession>
<evidence type="ECO:0000313" key="2">
    <source>
        <dbReference type="Proteomes" id="UP000214588"/>
    </source>
</evidence>
<sequence>MEDHGKVRYAYFWLKPDYRGGLIYFVIGIPELEDTKELPEERFIEVKLQELIENGYIDQTIEDAKHDEMKLEEMRLEEG</sequence>
<dbReference type="AlphaFoldDB" id="A0A226BX85"/>
<dbReference type="RefSeq" id="WP_089024545.1">
    <property type="nucleotide sequence ID" value="NZ_NIQC01000044.1"/>
</dbReference>
<keyword evidence="2" id="KW-1185">Reference proteome</keyword>
<reference evidence="1 2" key="1">
    <citation type="submission" date="2017-06" db="EMBL/GenBank/DDBJ databases">
        <title>Draft Genome Sequence of Natranaerobius trueperi halophilic, alkalithermophilic bacteria from soda lakes.</title>
        <authorList>
            <person name="Zhao B."/>
        </authorList>
    </citation>
    <scope>NUCLEOTIDE SEQUENCE [LARGE SCALE GENOMIC DNA]</scope>
    <source>
        <strain evidence="1 2">DSM 18760</strain>
    </source>
</reference>
<name>A0A226BX85_9FIRM</name>
<dbReference type="EMBL" id="NIQC01000044">
    <property type="protein sequence ID" value="OWZ82750.1"/>
    <property type="molecule type" value="Genomic_DNA"/>
</dbReference>
<gene>
    <name evidence="1" type="ORF">CDO51_12425</name>
</gene>